<dbReference type="InterPro" id="IPR003953">
    <property type="entry name" value="FAD-dep_OxRdtase_2_FAD-bd"/>
</dbReference>
<dbReference type="Pfam" id="PF00732">
    <property type="entry name" value="GMC_oxred_N"/>
    <property type="match status" value="1"/>
</dbReference>
<comment type="caution">
    <text evidence="8">The sequence shown here is derived from an EMBL/GenBank/DDBJ whole genome shotgun (WGS) entry which is preliminary data.</text>
</comment>
<dbReference type="PANTHER" id="PTHR46056:SF12">
    <property type="entry name" value="LONG-CHAIN-ALCOHOL OXIDASE"/>
    <property type="match status" value="1"/>
</dbReference>
<dbReference type="OrthoDB" id="9798604at2"/>
<feature type="domain" description="Glucose-methanol-choline oxidoreductase C-terminal" evidence="7">
    <location>
        <begin position="361"/>
        <end position="471"/>
    </location>
</feature>
<evidence type="ECO:0000259" key="6">
    <source>
        <dbReference type="Pfam" id="PF00890"/>
    </source>
</evidence>
<evidence type="ECO:0000313" key="8">
    <source>
        <dbReference type="EMBL" id="PKT74995.1"/>
    </source>
</evidence>
<evidence type="ECO:0000256" key="4">
    <source>
        <dbReference type="ARBA" id="ARBA00023002"/>
    </source>
</evidence>
<dbReference type="InterPro" id="IPR036188">
    <property type="entry name" value="FAD/NAD-bd_sf"/>
</dbReference>
<accession>A0A2I0SYM3</accession>
<sequence length="487" mass="51706">MTSTARTVRCDALVIGSGAGGSTAALELAGAGREVLVLEEGPLISQARIAQASPPENLRLLYRQGGLVPIHGAPTIPFGEARCVGGTTVVNGGLLWRPPDRLLEHWASTGVDGFRAHHLAPHLTEVERRLGVIDQSPGRGNGDSVLLTQAADRLGWHWAPARRAVRGCRHANRCVTGCPTGAKQSMLVSYLPAAEQLAAVVQPDTRVVRLEHDGTRVTAVHALRGGRRLRYLPRTVFLAAGPIGSALLLRRSAIGGRGPGRAIAFHVNFRTVARFSEPVRATEGTIFTAQLQEFADRGVRVMPANLTPGSLAAALAAHPAGTVDRMLAQLDRIAVYTTQVSVRTTARLSAVPGLGAVLRHRLTGGDRDLLRSAFRHTAELLLEAGSVELLPPAPTSLTTAAQATDFALHGRPETWDLISVHAMASCRMGPPAIGGVCDAQGRPHGFTNLRLCDASVLPGATGISPQETIMGFCRLMTARHLEDPTRY</sequence>
<evidence type="ECO:0000256" key="1">
    <source>
        <dbReference type="ARBA" id="ARBA00010790"/>
    </source>
</evidence>
<dbReference type="InterPro" id="IPR000172">
    <property type="entry name" value="GMC_OxRdtase_N"/>
</dbReference>
<dbReference type="Gene3D" id="3.50.50.60">
    <property type="entry name" value="FAD/NAD(P)-binding domain"/>
    <property type="match status" value="2"/>
</dbReference>
<evidence type="ECO:0000259" key="7">
    <source>
        <dbReference type="Pfam" id="PF05199"/>
    </source>
</evidence>
<proteinExistence type="inferred from homology"/>
<dbReference type="GO" id="GO:0050660">
    <property type="term" value="F:flavin adenine dinucleotide binding"/>
    <property type="evidence" value="ECO:0007669"/>
    <property type="project" value="InterPro"/>
</dbReference>
<dbReference type="GO" id="GO:0016614">
    <property type="term" value="F:oxidoreductase activity, acting on CH-OH group of donors"/>
    <property type="evidence" value="ECO:0007669"/>
    <property type="project" value="InterPro"/>
</dbReference>
<evidence type="ECO:0000313" key="9">
    <source>
        <dbReference type="Proteomes" id="UP000236178"/>
    </source>
</evidence>
<feature type="domain" description="Glucose-methanol-choline oxidoreductase N-terminal" evidence="5">
    <location>
        <begin position="61"/>
        <end position="261"/>
    </location>
</feature>
<keyword evidence="2" id="KW-0285">Flavoprotein</keyword>
<dbReference type="EMBL" id="PJOS01000001">
    <property type="protein sequence ID" value="PKT74995.1"/>
    <property type="molecule type" value="Genomic_DNA"/>
</dbReference>
<evidence type="ECO:0000259" key="5">
    <source>
        <dbReference type="Pfam" id="PF00732"/>
    </source>
</evidence>
<dbReference type="AlphaFoldDB" id="A0A2I0SYM3"/>
<dbReference type="InterPro" id="IPR007867">
    <property type="entry name" value="GMC_OxRtase_C"/>
</dbReference>
<dbReference type="PANTHER" id="PTHR46056">
    <property type="entry name" value="LONG-CHAIN-ALCOHOL OXIDASE"/>
    <property type="match status" value="1"/>
</dbReference>
<gene>
    <name evidence="8" type="ORF">CW362_00990</name>
</gene>
<dbReference type="RefSeq" id="WP_103547305.1">
    <property type="nucleotide sequence ID" value="NZ_JBHJSK010000002.1"/>
</dbReference>
<keyword evidence="9" id="KW-1185">Reference proteome</keyword>
<name>A0A2I0SYM3_9ACTN</name>
<reference evidence="8 9" key="1">
    <citation type="submission" date="2017-12" db="EMBL/GenBank/DDBJ databases">
        <title>Streptomyces populusis sp. nov., a novel endophytic actinobacterium isolated from stems of Populus adenopoda Maxim.</title>
        <authorList>
            <person name="Wang Z."/>
        </authorList>
    </citation>
    <scope>NUCLEOTIDE SEQUENCE [LARGE SCALE GENOMIC DNA]</scope>
    <source>
        <strain evidence="8 9">A249</strain>
    </source>
</reference>
<organism evidence="8 9">
    <name type="scientific">Streptomyces populi</name>
    <dbReference type="NCBI Taxonomy" id="2058924"/>
    <lineage>
        <taxon>Bacteria</taxon>
        <taxon>Bacillati</taxon>
        <taxon>Actinomycetota</taxon>
        <taxon>Actinomycetes</taxon>
        <taxon>Kitasatosporales</taxon>
        <taxon>Streptomycetaceae</taxon>
        <taxon>Streptomyces</taxon>
    </lineage>
</organism>
<dbReference type="PRINTS" id="PR00411">
    <property type="entry name" value="PNDRDTASEI"/>
</dbReference>
<keyword evidence="4" id="KW-0560">Oxidoreductase</keyword>
<feature type="domain" description="FAD-dependent oxidoreductase 2 FAD-binding" evidence="6">
    <location>
        <begin position="11"/>
        <end position="50"/>
    </location>
</feature>
<protein>
    <recommendedName>
        <fullName evidence="10">GMC family oxidoreductase</fullName>
    </recommendedName>
</protein>
<keyword evidence="3" id="KW-0274">FAD</keyword>
<dbReference type="Pfam" id="PF05199">
    <property type="entry name" value="GMC_oxred_C"/>
    <property type="match status" value="1"/>
</dbReference>
<dbReference type="Pfam" id="PF00890">
    <property type="entry name" value="FAD_binding_2"/>
    <property type="match status" value="1"/>
</dbReference>
<dbReference type="SUPFAM" id="SSF51905">
    <property type="entry name" value="FAD/NAD(P)-binding domain"/>
    <property type="match status" value="1"/>
</dbReference>
<evidence type="ECO:0000256" key="3">
    <source>
        <dbReference type="ARBA" id="ARBA00022827"/>
    </source>
</evidence>
<evidence type="ECO:0008006" key="10">
    <source>
        <dbReference type="Google" id="ProtNLM"/>
    </source>
</evidence>
<evidence type="ECO:0000256" key="2">
    <source>
        <dbReference type="ARBA" id="ARBA00022630"/>
    </source>
</evidence>
<comment type="similarity">
    <text evidence="1">Belongs to the GMC oxidoreductase family.</text>
</comment>
<dbReference type="Proteomes" id="UP000236178">
    <property type="component" value="Unassembled WGS sequence"/>
</dbReference>